<sequence length="335" mass="37432">MPGKKGTFKFVYIPADVSEPLEQLTQDYTDQNEVECLINRIKAHFKSRKPGKSAEQAARQREQLLVLLPPEQRDKIDESMLSSAADLGMVENIALLSNSRDNGFIGVNMYCDDEASFVDAALNPRASEIAYCCGKQMQVQGDVFLARVFDNEDEFQRLDFTLREVSSGAPWVKDAFQQNEQKKRADSAGVVLQRMQQDRQQKAPPAQVQELTPAEAEKESGNAAYKKGEYKKAIEHYTKAIELKSTLASAFNNRAMAHLKLGQVSEAQADCNSVLLLQPGNVKALLRRASAREVLHLERQALEDYQAILRLEPKNKEAKQKCELLQSSLGPDEGA</sequence>
<keyword evidence="1 2" id="KW-0802">TPR repeat</keyword>
<dbReference type="Gene3D" id="1.25.40.10">
    <property type="entry name" value="Tetratricopeptide repeat domain"/>
    <property type="match status" value="1"/>
</dbReference>
<accession>A0ABR2YZ87</accession>
<evidence type="ECO:0000313" key="5">
    <source>
        <dbReference type="Proteomes" id="UP001491310"/>
    </source>
</evidence>
<dbReference type="SUPFAM" id="SSF48452">
    <property type="entry name" value="TPR-like"/>
    <property type="match status" value="1"/>
</dbReference>
<dbReference type="InterPro" id="IPR011990">
    <property type="entry name" value="TPR-like_helical_dom_sf"/>
</dbReference>
<dbReference type="PANTHER" id="PTHR46423">
    <property type="entry name" value="RNA POLYMERASE II-ASSOCIATED PROTEIN 3"/>
    <property type="match status" value="1"/>
</dbReference>
<keyword evidence="5" id="KW-1185">Reference proteome</keyword>
<feature type="repeat" description="TPR" evidence="2">
    <location>
        <begin position="214"/>
        <end position="247"/>
    </location>
</feature>
<evidence type="ECO:0000313" key="4">
    <source>
        <dbReference type="EMBL" id="KAK9916746.1"/>
    </source>
</evidence>
<dbReference type="SMART" id="SM00028">
    <property type="entry name" value="TPR"/>
    <property type="match status" value="3"/>
</dbReference>
<proteinExistence type="predicted"/>
<organism evidence="4 5">
    <name type="scientific">Coccomyxa subellipsoidea</name>
    <dbReference type="NCBI Taxonomy" id="248742"/>
    <lineage>
        <taxon>Eukaryota</taxon>
        <taxon>Viridiplantae</taxon>
        <taxon>Chlorophyta</taxon>
        <taxon>core chlorophytes</taxon>
        <taxon>Trebouxiophyceae</taxon>
        <taxon>Trebouxiophyceae incertae sedis</taxon>
        <taxon>Coccomyxaceae</taxon>
        <taxon>Coccomyxa</taxon>
    </lineage>
</organism>
<protein>
    <recommendedName>
        <fullName evidence="6">TPR-like protein</fullName>
    </recommendedName>
</protein>
<dbReference type="Pfam" id="PF13414">
    <property type="entry name" value="TPR_11"/>
    <property type="match status" value="1"/>
</dbReference>
<dbReference type="PROSITE" id="PS50005">
    <property type="entry name" value="TPR"/>
    <property type="match status" value="1"/>
</dbReference>
<evidence type="ECO:0000256" key="1">
    <source>
        <dbReference type="ARBA" id="ARBA00022803"/>
    </source>
</evidence>
<dbReference type="Proteomes" id="UP001491310">
    <property type="component" value="Unassembled WGS sequence"/>
</dbReference>
<feature type="region of interest" description="Disordered" evidence="3">
    <location>
        <begin position="196"/>
        <end position="223"/>
    </location>
</feature>
<gene>
    <name evidence="4" type="ORF">WJX75_006526</name>
</gene>
<evidence type="ECO:0000256" key="3">
    <source>
        <dbReference type="SAM" id="MobiDB-lite"/>
    </source>
</evidence>
<name>A0ABR2YZ87_9CHLO</name>
<evidence type="ECO:0008006" key="6">
    <source>
        <dbReference type="Google" id="ProtNLM"/>
    </source>
</evidence>
<dbReference type="PANTHER" id="PTHR46423:SF1">
    <property type="entry name" value="RNA POLYMERASE II-ASSOCIATED PROTEIN 3"/>
    <property type="match status" value="1"/>
</dbReference>
<evidence type="ECO:0000256" key="2">
    <source>
        <dbReference type="PROSITE-ProRule" id="PRU00339"/>
    </source>
</evidence>
<reference evidence="4 5" key="1">
    <citation type="journal article" date="2024" name="Nat. Commun.">
        <title>Phylogenomics reveals the evolutionary origins of lichenization in chlorophyte algae.</title>
        <authorList>
            <person name="Puginier C."/>
            <person name="Libourel C."/>
            <person name="Otte J."/>
            <person name="Skaloud P."/>
            <person name="Haon M."/>
            <person name="Grisel S."/>
            <person name="Petersen M."/>
            <person name="Berrin J.G."/>
            <person name="Delaux P.M."/>
            <person name="Dal Grande F."/>
            <person name="Keller J."/>
        </authorList>
    </citation>
    <scope>NUCLEOTIDE SEQUENCE [LARGE SCALE GENOMIC DNA]</scope>
    <source>
        <strain evidence="4 5">SAG 216-7</strain>
    </source>
</reference>
<comment type="caution">
    <text evidence="4">The sequence shown here is derived from an EMBL/GenBank/DDBJ whole genome shotgun (WGS) entry which is preliminary data.</text>
</comment>
<dbReference type="InterPro" id="IPR051966">
    <property type="entry name" value="RPAP3"/>
</dbReference>
<dbReference type="EMBL" id="JALJOT010000003">
    <property type="protein sequence ID" value="KAK9916746.1"/>
    <property type="molecule type" value="Genomic_DNA"/>
</dbReference>
<dbReference type="InterPro" id="IPR019734">
    <property type="entry name" value="TPR_rpt"/>
</dbReference>